<dbReference type="SMART" id="SM00563">
    <property type="entry name" value="PlsC"/>
    <property type="match status" value="1"/>
</dbReference>
<comment type="pathway">
    <text evidence="1">Lipid metabolism.</text>
</comment>
<dbReference type="EMBL" id="SOBT01000008">
    <property type="protein sequence ID" value="TDU32642.1"/>
    <property type="molecule type" value="Genomic_DNA"/>
</dbReference>
<organism evidence="5 6">
    <name type="scientific">Panacagrimonas perspica</name>
    <dbReference type="NCBI Taxonomy" id="381431"/>
    <lineage>
        <taxon>Bacteria</taxon>
        <taxon>Pseudomonadati</taxon>
        <taxon>Pseudomonadota</taxon>
        <taxon>Gammaproteobacteria</taxon>
        <taxon>Nevskiales</taxon>
        <taxon>Nevskiaceae</taxon>
        <taxon>Panacagrimonas</taxon>
    </lineage>
</organism>
<dbReference type="InterPro" id="IPR002123">
    <property type="entry name" value="Plipid/glycerol_acylTrfase"/>
</dbReference>
<accession>A0A4V3US63</accession>
<dbReference type="Pfam" id="PF01553">
    <property type="entry name" value="Acyltransferase"/>
    <property type="match status" value="1"/>
</dbReference>
<keyword evidence="2 5" id="KW-0808">Transferase</keyword>
<dbReference type="OrthoDB" id="9812274at2"/>
<keyword evidence="6" id="KW-1185">Reference proteome</keyword>
<evidence type="ECO:0000313" key="6">
    <source>
        <dbReference type="Proteomes" id="UP000295341"/>
    </source>
</evidence>
<keyword evidence="3 5" id="KW-0012">Acyltransferase</keyword>
<protein>
    <submittedName>
        <fullName evidence="5">1-acyl-sn-glycerol-3-phosphate acyltransferase</fullName>
    </submittedName>
</protein>
<evidence type="ECO:0000256" key="2">
    <source>
        <dbReference type="ARBA" id="ARBA00022679"/>
    </source>
</evidence>
<proteinExistence type="predicted"/>
<dbReference type="PANTHER" id="PTHR10434:SF11">
    <property type="entry name" value="1-ACYL-SN-GLYCEROL-3-PHOSPHATE ACYLTRANSFERASE"/>
    <property type="match status" value="1"/>
</dbReference>
<dbReference type="AlphaFoldDB" id="A0A4V3US63"/>
<dbReference type="SUPFAM" id="SSF69593">
    <property type="entry name" value="Glycerol-3-phosphate (1)-acyltransferase"/>
    <property type="match status" value="1"/>
</dbReference>
<evidence type="ECO:0000256" key="1">
    <source>
        <dbReference type="ARBA" id="ARBA00005189"/>
    </source>
</evidence>
<feature type="domain" description="Phospholipid/glycerol acyltransferase" evidence="4">
    <location>
        <begin position="82"/>
        <end position="196"/>
    </location>
</feature>
<comment type="caution">
    <text evidence="5">The sequence shown here is derived from an EMBL/GenBank/DDBJ whole genome shotgun (WGS) entry which is preliminary data.</text>
</comment>
<name>A0A4V3US63_9GAMM</name>
<dbReference type="GO" id="GO:0003841">
    <property type="term" value="F:1-acylglycerol-3-phosphate O-acyltransferase activity"/>
    <property type="evidence" value="ECO:0007669"/>
    <property type="project" value="TreeGrafter"/>
</dbReference>
<evidence type="ECO:0000313" key="5">
    <source>
        <dbReference type="EMBL" id="TDU32642.1"/>
    </source>
</evidence>
<dbReference type="CDD" id="cd07989">
    <property type="entry name" value="LPLAT_AGPAT-like"/>
    <property type="match status" value="1"/>
</dbReference>
<evidence type="ECO:0000259" key="4">
    <source>
        <dbReference type="SMART" id="SM00563"/>
    </source>
</evidence>
<reference evidence="5 6" key="1">
    <citation type="submission" date="2019-03" db="EMBL/GenBank/DDBJ databases">
        <title>Genomic Encyclopedia of Type Strains, Phase IV (KMG-IV): sequencing the most valuable type-strain genomes for metagenomic binning, comparative biology and taxonomic classification.</title>
        <authorList>
            <person name="Goeker M."/>
        </authorList>
    </citation>
    <scope>NUCLEOTIDE SEQUENCE [LARGE SCALE GENOMIC DNA]</scope>
    <source>
        <strain evidence="5 6">DSM 26377</strain>
    </source>
</reference>
<dbReference type="Proteomes" id="UP000295341">
    <property type="component" value="Unassembled WGS sequence"/>
</dbReference>
<dbReference type="PANTHER" id="PTHR10434">
    <property type="entry name" value="1-ACYL-SN-GLYCEROL-3-PHOSPHATE ACYLTRANSFERASE"/>
    <property type="match status" value="1"/>
</dbReference>
<gene>
    <name evidence="5" type="ORF">DFR24_2042</name>
</gene>
<dbReference type="GO" id="GO:0006654">
    <property type="term" value="P:phosphatidic acid biosynthetic process"/>
    <property type="evidence" value="ECO:0007669"/>
    <property type="project" value="TreeGrafter"/>
</dbReference>
<sequence>MSQIPLAVNTFPTRPRLAPSLVRWIACGLNALLHFVALAGARPFSRSLAWRVYQSWGRTAYRIFGIEVSVQDDNGGRTEAPRLYVWLNQSNLAEAFAFPLLLPRHATVINLEYAAMPLLGWARTLIGDLVIVRQWKSQAKRGIGRAARRLADGEDCMISIEGVRSADGPLRPFKKGPVLLAIQSGATIVPMYLYGGREVLPRGEWRIRPGRLQLRLLEALTTQGLSHDDRNAILDRLRRLAEEARSSAIA</sequence>
<evidence type="ECO:0000256" key="3">
    <source>
        <dbReference type="ARBA" id="ARBA00023315"/>
    </source>
</evidence>